<protein>
    <submittedName>
        <fullName evidence="2">Uncharacterized protein</fullName>
    </submittedName>
</protein>
<dbReference type="Proteomes" id="UP000710815">
    <property type="component" value="Unassembled WGS sequence"/>
</dbReference>
<feature type="transmembrane region" description="Helical" evidence="1">
    <location>
        <begin position="153"/>
        <end position="174"/>
    </location>
</feature>
<sequence>MTDSRMRPTVMPNALSADALVDADFSRAGVRVDRSPMLADVSDLLWYAALAMLPVDGTVAGLYMPFWTPISPWMFTAYALVNWRVLGRVVLRFRWWFAFPLLLVALSVGDWFAVGVHPLPAATSLMAVVGALACLAALEIAVNVKRLSWRRMVDVLIVAYCIAFLVGVVQWWSIKFGVTPVRDYFVHMMNRQYLTADSHWGGGRPQFLFAEPSYIGMHLYGVLLPVAWLIRERDRNRAVRLCALVVVFAVGSIIMGAGVRIILDSIVALVVAIVVLTDWRRRRQRLAAVGELTGTAAIGIVAVLLNNRLNSIAESGFGGDGSLYGRLFQSLGPFAGVWKHPLRLLFGYGAGNLADATHQGADTAVRVLKRMGLDAKGPSHWYAQVTPSNMFTMSAYTSFIVEFGLLAFIALVTAVVVYVTVCRAWSRATVCWLLLVAYLYLQFEGYAFYALPLLLWSVSLRKRQVSCREHVSESIGLSSHYGV</sequence>
<name>A0ABS9VYK8_9BIFI</name>
<evidence type="ECO:0000313" key="3">
    <source>
        <dbReference type="Proteomes" id="UP000710815"/>
    </source>
</evidence>
<evidence type="ECO:0000313" key="2">
    <source>
        <dbReference type="EMBL" id="MCH9277001.1"/>
    </source>
</evidence>
<feature type="transmembrane region" description="Helical" evidence="1">
    <location>
        <begin position="395"/>
        <end position="419"/>
    </location>
</feature>
<proteinExistence type="predicted"/>
<feature type="transmembrane region" description="Helical" evidence="1">
    <location>
        <begin position="431"/>
        <end position="451"/>
    </location>
</feature>
<evidence type="ECO:0000256" key="1">
    <source>
        <dbReference type="SAM" id="Phobius"/>
    </source>
</evidence>
<feature type="transmembrane region" description="Helical" evidence="1">
    <location>
        <begin position="238"/>
        <end position="255"/>
    </location>
</feature>
<keyword evidence="1" id="KW-0472">Membrane</keyword>
<reference evidence="2 3" key="2">
    <citation type="journal article" date="2021" name="Syst. Appl. Microbiol.">
        <title>Phylogenetic classification of ten novel species belonging to the genus Bifidobacterium comprising B. phasiani sp. nov., B. pongonis sp. nov., B. saguinibicoloris sp. nov., B. colobi sp. nov., B. simiiventris sp. nov., B. santillanense sp. nov., B. miconis sp. nov., B. amazonense sp. nov., B. pluvialisilvae sp. nov., and B. miconisargentati sp. nov.</title>
        <authorList>
            <person name="Lugli G.A."/>
            <person name="Calvete-Torre I."/>
            <person name="Alessandri G."/>
            <person name="Milani C."/>
            <person name="Turroni F."/>
            <person name="Laiolo P."/>
            <person name="Ossiprandi M.C."/>
            <person name="Margolles A."/>
            <person name="Ruiz L."/>
            <person name="Ventura M."/>
        </authorList>
    </citation>
    <scope>NUCLEOTIDE SEQUENCE [LARGE SCALE GENOMIC DNA]</scope>
    <source>
        <strain evidence="2 3">MA1</strain>
    </source>
</reference>
<feature type="transmembrane region" description="Helical" evidence="1">
    <location>
        <begin position="214"/>
        <end position="231"/>
    </location>
</feature>
<feature type="transmembrane region" description="Helical" evidence="1">
    <location>
        <begin position="93"/>
        <end position="113"/>
    </location>
</feature>
<feature type="transmembrane region" description="Helical" evidence="1">
    <location>
        <begin position="286"/>
        <end position="305"/>
    </location>
</feature>
<accession>A0ABS9VYK8</accession>
<feature type="transmembrane region" description="Helical" evidence="1">
    <location>
        <begin position="70"/>
        <end position="86"/>
    </location>
</feature>
<dbReference type="EMBL" id="JAFEJT020000072">
    <property type="protein sequence ID" value="MCH9277001.1"/>
    <property type="molecule type" value="Genomic_DNA"/>
</dbReference>
<comment type="caution">
    <text evidence="2">The sequence shown here is derived from an EMBL/GenBank/DDBJ whole genome shotgun (WGS) entry which is preliminary data.</text>
</comment>
<reference evidence="2 3" key="1">
    <citation type="journal article" date="2021" name="Environ. Microbiol.">
        <title>Genetic insights into the dark matter of the mammalian gut microbiota through targeted genome reconstruction.</title>
        <authorList>
            <person name="Lugli G.A."/>
            <person name="Alessandri G."/>
            <person name="Milani C."/>
            <person name="Viappiani A."/>
            <person name="Fontana F."/>
            <person name="Tarracchini C."/>
            <person name="Mancabelli L."/>
            <person name="Argentini C."/>
            <person name="Ruiz L."/>
            <person name="Margolles A."/>
            <person name="van Sinderen D."/>
            <person name="Turroni F."/>
            <person name="Ventura M."/>
        </authorList>
    </citation>
    <scope>NUCLEOTIDE SEQUENCE [LARGE SCALE GENOMIC DNA]</scope>
    <source>
        <strain evidence="2 3">MA1</strain>
    </source>
</reference>
<dbReference type="RefSeq" id="WP_241514925.1">
    <property type="nucleotide sequence ID" value="NZ_JAFEJT020000072.1"/>
</dbReference>
<keyword evidence="3" id="KW-1185">Reference proteome</keyword>
<keyword evidence="1" id="KW-0812">Transmembrane</keyword>
<gene>
    <name evidence="2" type="ORF">JS533_012120</name>
</gene>
<feature type="transmembrane region" description="Helical" evidence="1">
    <location>
        <begin position="119"/>
        <end position="141"/>
    </location>
</feature>
<keyword evidence="1" id="KW-1133">Transmembrane helix</keyword>
<organism evidence="2 3">
    <name type="scientific">Bifidobacterium amazonense</name>
    <dbReference type="NCBI Taxonomy" id="2809027"/>
    <lineage>
        <taxon>Bacteria</taxon>
        <taxon>Bacillati</taxon>
        <taxon>Actinomycetota</taxon>
        <taxon>Actinomycetes</taxon>
        <taxon>Bifidobacteriales</taxon>
        <taxon>Bifidobacteriaceae</taxon>
        <taxon>Bifidobacterium</taxon>
    </lineage>
</organism>